<comment type="caution">
    <text evidence="2">The sequence shown here is derived from an EMBL/GenBank/DDBJ whole genome shotgun (WGS) entry which is preliminary data.</text>
</comment>
<dbReference type="SUPFAM" id="SSF89155">
    <property type="entry name" value="TorD-like"/>
    <property type="match status" value="1"/>
</dbReference>
<dbReference type="Proteomes" id="UP000265882">
    <property type="component" value="Unassembled WGS sequence"/>
</dbReference>
<dbReference type="EMBL" id="QZKU01000042">
    <property type="protein sequence ID" value="RJP23898.1"/>
    <property type="molecule type" value="Genomic_DNA"/>
</dbReference>
<dbReference type="InterPro" id="IPR050289">
    <property type="entry name" value="TorD/DmsD_chaperones"/>
</dbReference>
<evidence type="ECO:0000313" key="2">
    <source>
        <dbReference type="EMBL" id="RJP23898.1"/>
    </source>
</evidence>
<name>A0A3A4NTL0_ABYX5</name>
<dbReference type="InterPro" id="IPR020945">
    <property type="entry name" value="DMSO/NO3_reduct_chaperone"/>
</dbReference>
<evidence type="ECO:0008006" key="4">
    <source>
        <dbReference type="Google" id="ProtNLM"/>
    </source>
</evidence>
<keyword evidence="1" id="KW-0143">Chaperone</keyword>
<dbReference type="PANTHER" id="PTHR34227">
    <property type="entry name" value="CHAPERONE PROTEIN YCDY"/>
    <property type="match status" value="1"/>
</dbReference>
<evidence type="ECO:0000313" key="3">
    <source>
        <dbReference type="Proteomes" id="UP000265882"/>
    </source>
</evidence>
<accession>A0A3A4NTL0</accession>
<dbReference type="InterPro" id="IPR036411">
    <property type="entry name" value="TorD-like_sf"/>
</dbReference>
<reference evidence="2 3" key="1">
    <citation type="journal article" date="2017" name="ISME J.">
        <title>Energy and carbon metabolisms in a deep terrestrial subsurface fluid microbial community.</title>
        <authorList>
            <person name="Momper L."/>
            <person name="Jungbluth S.P."/>
            <person name="Lee M.D."/>
            <person name="Amend J.P."/>
        </authorList>
    </citation>
    <scope>NUCLEOTIDE SEQUENCE [LARGE SCALE GENOMIC DNA]</scope>
    <source>
        <strain evidence="2">SURF_5</strain>
    </source>
</reference>
<protein>
    <recommendedName>
        <fullName evidence="4">Molecular chaperone TorD</fullName>
    </recommendedName>
</protein>
<sequence>MERPGRIQKGGQGLHRLRCMGRKSGTCRLSQDAQRMGAAEIGGRRMKMMARLLRDGTSWNFCSHLFRWPTKETMLAAASLVPELPPQLRVEAAEVVAYTSDPSLQSAYHHLIGSGGCVSPYESQCRINGETGVADKGIILADVAAFYKAFGFNYSKELPEAPDHVAVELAFMGYLKLKQAFAFLHQDDEAIEVCRDAEDAFLQDHLLGWLPNFLTDIARAATHPYYREAAQLAHKLFAFIEFRCEKDRVY</sequence>
<dbReference type="Pfam" id="PF02613">
    <property type="entry name" value="Nitrate_red_del"/>
    <property type="match status" value="1"/>
</dbReference>
<gene>
    <name evidence="2" type="ORF">C4520_05505</name>
</gene>
<organism evidence="2 3">
    <name type="scientific">Abyssobacteria bacterium (strain SURF_5)</name>
    <dbReference type="NCBI Taxonomy" id="2093360"/>
    <lineage>
        <taxon>Bacteria</taxon>
        <taxon>Pseudomonadati</taxon>
        <taxon>Candidatus Hydrogenedentota</taxon>
        <taxon>Candidatus Abyssobacteria</taxon>
    </lineage>
</organism>
<evidence type="ECO:0000256" key="1">
    <source>
        <dbReference type="ARBA" id="ARBA00023186"/>
    </source>
</evidence>
<proteinExistence type="predicted"/>
<dbReference type="PANTHER" id="PTHR34227:SF1">
    <property type="entry name" value="DIMETHYL SULFOXIDE REDUCTASE CHAPERONE-RELATED"/>
    <property type="match status" value="1"/>
</dbReference>
<dbReference type="Gene3D" id="1.10.3480.10">
    <property type="entry name" value="TorD-like"/>
    <property type="match status" value="1"/>
</dbReference>
<dbReference type="AlphaFoldDB" id="A0A3A4NTL0"/>